<keyword evidence="7 11" id="KW-0862">Zinc</keyword>
<keyword evidence="6 11" id="KW-0347">Helicase</keyword>
<comment type="caution">
    <text evidence="13">The sequence shown here is derived from an EMBL/GenBank/DDBJ whole genome shotgun (WGS) entry which is preliminary data.</text>
</comment>
<keyword evidence="2 11" id="KW-0235">DNA replication</keyword>
<feature type="binding site" evidence="11">
    <location>
        <position position="479"/>
    </location>
    <ligand>
        <name>Zn(2+)</name>
        <dbReference type="ChEBI" id="CHEBI:29105"/>
        <label>1</label>
    </ligand>
</feature>
<reference evidence="13 14" key="1">
    <citation type="submission" date="2024-01" db="EMBL/GenBank/DDBJ databases">
        <title>Multi-omics insights into the function and evolution of sodium benzoate biodegradation pathways in Benzoatithermus flavus gen. nov., sp. nov. from hot spring.</title>
        <authorList>
            <person name="Hu C.-J."/>
            <person name="Li W.-J."/>
        </authorList>
    </citation>
    <scope>NUCLEOTIDE SEQUENCE [LARGE SCALE GENOMIC DNA]</scope>
    <source>
        <strain evidence="13 14">SYSU G07066</strain>
    </source>
</reference>
<dbReference type="Pfam" id="PF00270">
    <property type="entry name" value="DEAD"/>
    <property type="match status" value="1"/>
</dbReference>
<name>A0ABU8XNW6_9PROT</name>
<evidence type="ECO:0000313" key="14">
    <source>
        <dbReference type="Proteomes" id="UP001375743"/>
    </source>
</evidence>
<evidence type="ECO:0000256" key="3">
    <source>
        <dbReference type="ARBA" id="ARBA00022723"/>
    </source>
</evidence>
<feature type="binding site" evidence="11">
    <location>
        <position position="439"/>
    </location>
    <ligand>
        <name>Zn(2+)</name>
        <dbReference type="ChEBI" id="CHEBI:29105"/>
        <label>1</label>
    </ligand>
</feature>
<dbReference type="InterPro" id="IPR001650">
    <property type="entry name" value="Helicase_C-like"/>
</dbReference>
<dbReference type="GO" id="GO:0016787">
    <property type="term" value="F:hydrolase activity"/>
    <property type="evidence" value="ECO:0007669"/>
    <property type="project" value="UniProtKB-KW"/>
</dbReference>
<keyword evidence="5 11" id="KW-0378">Hydrolase</keyword>
<dbReference type="InterPro" id="IPR011545">
    <property type="entry name" value="DEAD/DEAH_box_helicase_dom"/>
</dbReference>
<feature type="binding site" evidence="11">
    <location>
        <position position="466"/>
    </location>
    <ligand>
        <name>Zn(2+)</name>
        <dbReference type="ChEBI" id="CHEBI:29105"/>
        <label>2</label>
    </ligand>
</feature>
<feature type="binding site" evidence="11">
    <location>
        <position position="442"/>
    </location>
    <ligand>
        <name>Zn(2+)</name>
        <dbReference type="ChEBI" id="CHEBI:29105"/>
        <label>1</label>
    </ligand>
</feature>
<dbReference type="InterPro" id="IPR014001">
    <property type="entry name" value="Helicase_ATP-bd"/>
</dbReference>
<keyword evidence="9 11" id="KW-0238">DNA-binding</keyword>
<dbReference type="Pfam" id="PF17764">
    <property type="entry name" value="PriA_3primeBD"/>
    <property type="match status" value="1"/>
</dbReference>
<evidence type="ECO:0000256" key="11">
    <source>
        <dbReference type="HAMAP-Rule" id="MF_00983"/>
    </source>
</evidence>
<keyword evidence="14" id="KW-1185">Reference proteome</keyword>
<protein>
    <recommendedName>
        <fullName evidence="11">Replication restart protein PriA</fullName>
    </recommendedName>
    <alternativeName>
        <fullName evidence="11">ATP-dependent DNA helicase PriA</fullName>
        <ecNumber evidence="11">5.6.2.4</ecNumber>
    </alternativeName>
    <alternativeName>
        <fullName evidence="11">DNA 3'-5' helicase PriA</fullName>
    </alternativeName>
</protein>
<accession>A0ABU8XNW6</accession>
<comment type="subunit">
    <text evidence="11">Component of the replication restart primosome.</text>
</comment>
<dbReference type="InterPro" id="IPR005259">
    <property type="entry name" value="PriA"/>
</dbReference>
<comment type="similarity">
    <text evidence="11">Belongs to the helicase family. PriA subfamily.</text>
</comment>
<dbReference type="PANTHER" id="PTHR30580">
    <property type="entry name" value="PRIMOSOMAL PROTEIN N"/>
    <property type="match status" value="1"/>
</dbReference>
<dbReference type="NCBIfam" id="NF004070">
    <property type="entry name" value="PRK05580.2-2"/>
    <property type="match status" value="1"/>
</dbReference>
<dbReference type="SMART" id="SM00490">
    <property type="entry name" value="HELICc"/>
    <property type="match status" value="1"/>
</dbReference>
<keyword evidence="4 11" id="KW-0547">Nucleotide-binding</keyword>
<evidence type="ECO:0000256" key="9">
    <source>
        <dbReference type="ARBA" id="ARBA00023125"/>
    </source>
</evidence>
<dbReference type="InterPro" id="IPR027417">
    <property type="entry name" value="P-loop_NTPase"/>
</dbReference>
<feature type="binding site" evidence="11">
    <location>
        <position position="482"/>
    </location>
    <ligand>
        <name>Zn(2+)</name>
        <dbReference type="ChEBI" id="CHEBI:29105"/>
        <label>1</label>
    </ligand>
</feature>
<keyword evidence="8 11" id="KW-0067">ATP-binding</keyword>
<evidence type="ECO:0000256" key="2">
    <source>
        <dbReference type="ARBA" id="ARBA00022705"/>
    </source>
</evidence>
<evidence type="ECO:0000256" key="7">
    <source>
        <dbReference type="ARBA" id="ARBA00022833"/>
    </source>
</evidence>
<comment type="function">
    <text evidence="11">Initiates the restart of stalled replication forks, which reloads the replicative helicase on sites other than the origin of replication. Recognizes and binds to abandoned replication forks and remodels them to uncover a helicase loading site. Promotes assembly of the primosome at these replication forks.</text>
</comment>
<dbReference type="EC" id="5.6.2.4" evidence="11"/>
<dbReference type="Pfam" id="PF18319">
    <property type="entry name" value="Zn_ribbon_PriA"/>
    <property type="match status" value="1"/>
</dbReference>
<dbReference type="Proteomes" id="UP001375743">
    <property type="component" value="Unassembled WGS sequence"/>
</dbReference>
<comment type="cofactor">
    <cofactor evidence="11">
        <name>Zn(2+)</name>
        <dbReference type="ChEBI" id="CHEBI:29105"/>
    </cofactor>
    <text evidence="11">Binds 2 zinc ions per subunit.</text>
</comment>
<proteinExistence type="inferred from homology"/>
<dbReference type="SMART" id="SM00487">
    <property type="entry name" value="DEXDc"/>
    <property type="match status" value="1"/>
</dbReference>
<feature type="binding site" evidence="11">
    <location>
        <position position="469"/>
    </location>
    <ligand>
        <name>Zn(2+)</name>
        <dbReference type="ChEBI" id="CHEBI:29105"/>
        <label>2</label>
    </ligand>
</feature>
<dbReference type="CDD" id="cd17929">
    <property type="entry name" value="DEXHc_priA"/>
    <property type="match status" value="1"/>
</dbReference>
<comment type="catalytic activity">
    <reaction evidence="11">
        <text>Couples ATP hydrolysis with the unwinding of duplex DNA by translocating in the 3'-5' direction.</text>
        <dbReference type="EC" id="5.6.2.4"/>
    </reaction>
</comment>
<evidence type="ECO:0000256" key="5">
    <source>
        <dbReference type="ARBA" id="ARBA00022801"/>
    </source>
</evidence>
<dbReference type="EMBL" id="JBBLZC010000002">
    <property type="protein sequence ID" value="MEK0082125.1"/>
    <property type="molecule type" value="Genomic_DNA"/>
</dbReference>
<keyword evidence="3 11" id="KW-0479">Metal-binding</keyword>
<evidence type="ECO:0000256" key="4">
    <source>
        <dbReference type="ARBA" id="ARBA00022741"/>
    </source>
</evidence>
<dbReference type="PANTHER" id="PTHR30580:SF0">
    <property type="entry name" value="PRIMOSOMAL PROTEIN N"/>
    <property type="match status" value="1"/>
</dbReference>
<evidence type="ECO:0000256" key="8">
    <source>
        <dbReference type="ARBA" id="ARBA00022840"/>
    </source>
</evidence>
<dbReference type="Gene3D" id="3.40.1440.60">
    <property type="entry name" value="PriA, 3(prime) DNA-binding domain"/>
    <property type="match status" value="1"/>
</dbReference>
<sequence length="730" mass="77307">MPGSAVPVMVPVPLDGPFDYRLDEGPEPAPGTFVEVPFGGRRLIGVVWDEPSAKALPLHRLKPLGATLDAPPMPQPLRALVRHVASETLAPMGAVLRLAMSVPAALEPWPTKLAYRRASDAAPAGLSRQRAAVLATLADGAVLLPAALAKAAGVGTGVVQAMARDGLLAPVPLIERPTWPRPDPARVGVELTGAQRAAADRLCRLVGAGGGVVLLDGVPGAGKTEVYFEAVAAALRRQQRVLVLLPEIALSAQWLSRFERRFGTQPAVWHSALTPAQRRRTWRLIAEGAIDVVVGARSALFLPLQGLGLIVVDEEHDGSFKQEDMVLYHARDMAIARARLEGCPIVLASATPSVETAMAAGCIAGGPPAAPGWHHVALPARHGGATMPAVQLVDLRRERPPRGGFLSPPLRAALVENLAAGAQSLLFLNRRGYAPLTLCRACGHRLACPNCSAWLVAHRLRGRLQCHHCGYGMPAPEHCPSCGAVGMLAASGPGVERLAEELEELLPTARVALMTSDTIADTKAAAAIVQAMEARRVDVLIGTQIIAKGHHFPALTLVGVVDADLGLGGGDLRAAERTFQLLYQVSGRAGREERPGRVLIQTHLPEHPVMQALAVGDKDRFLAVELEERRTGEMPPFGRLAALIFAGSDAERVKAEARAVARAAPETEGIVVLGPAPAPLALLRGRYRERLLVKATAGIDLPGWLRAWLAPIKLPAAVHLQVDVDPVSFL</sequence>
<dbReference type="InterPro" id="IPR040498">
    <property type="entry name" value="PriA_CRR"/>
</dbReference>
<feature type="domain" description="Helicase ATP-binding" evidence="12">
    <location>
        <begin position="204"/>
        <end position="370"/>
    </location>
</feature>
<gene>
    <name evidence="11" type="primary">priA</name>
    <name evidence="13" type="ORF">U1T56_03095</name>
</gene>
<keyword evidence="1 11" id="KW-0639">Primosome</keyword>
<evidence type="ECO:0000256" key="6">
    <source>
        <dbReference type="ARBA" id="ARBA00022806"/>
    </source>
</evidence>
<evidence type="ECO:0000256" key="10">
    <source>
        <dbReference type="ARBA" id="ARBA00023235"/>
    </source>
</evidence>
<keyword evidence="10 11" id="KW-0413">Isomerase</keyword>
<feature type="binding site" evidence="11">
    <location>
        <position position="448"/>
    </location>
    <ligand>
        <name>Zn(2+)</name>
        <dbReference type="ChEBI" id="CHEBI:29105"/>
        <label>2</label>
    </ligand>
</feature>
<dbReference type="SUPFAM" id="SSF52540">
    <property type="entry name" value="P-loop containing nucleoside triphosphate hydrolases"/>
    <property type="match status" value="1"/>
</dbReference>
<dbReference type="InterPro" id="IPR041236">
    <property type="entry name" value="PriA_C"/>
</dbReference>
<evidence type="ECO:0000259" key="12">
    <source>
        <dbReference type="PROSITE" id="PS51192"/>
    </source>
</evidence>
<dbReference type="InterPro" id="IPR042115">
    <property type="entry name" value="PriA_3primeBD_sf"/>
</dbReference>
<evidence type="ECO:0000313" key="13">
    <source>
        <dbReference type="EMBL" id="MEK0082125.1"/>
    </source>
</evidence>
<dbReference type="PROSITE" id="PS51192">
    <property type="entry name" value="HELICASE_ATP_BIND_1"/>
    <property type="match status" value="1"/>
</dbReference>
<dbReference type="NCBIfam" id="TIGR00595">
    <property type="entry name" value="priA"/>
    <property type="match status" value="1"/>
</dbReference>
<evidence type="ECO:0000256" key="1">
    <source>
        <dbReference type="ARBA" id="ARBA00022515"/>
    </source>
</evidence>
<organism evidence="13 14">
    <name type="scientific">Benzoatithermus flavus</name>
    <dbReference type="NCBI Taxonomy" id="3108223"/>
    <lineage>
        <taxon>Bacteria</taxon>
        <taxon>Pseudomonadati</taxon>
        <taxon>Pseudomonadota</taxon>
        <taxon>Alphaproteobacteria</taxon>
        <taxon>Geminicoccales</taxon>
        <taxon>Geminicoccaceae</taxon>
        <taxon>Benzoatithermus</taxon>
    </lineage>
</organism>
<dbReference type="RefSeq" id="WP_418157975.1">
    <property type="nucleotide sequence ID" value="NZ_JBBLZC010000002.1"/>
</dbReference>
<dbReference type="Pfam" id="PF18074">
    <property type="entry name" value="PriA_C"/>
    <property type="match status" value="1"/>
</dbReference>
<feature type="binding site" evidence="11">
    <location>
        <position position="451"/>
    </location>
    <ligand>
        <name>Zn(2+)</name>
        <dbReference type="ChEBI" id="CHEBI:29105"/>
        <label>2</label>
    </ligand>
</feature>
<dbReference type="InterPro" id="IPR041222">
    <property type="entry name" value="PriA_3primeBD"/>
</dbReference>
<dbReference type="Gene3D" id="3.40.50.300">
    <property type="entry name" value="P-loop containing nucleotide triphosphate hydrolases"/>
    <property type="match status" value="2"/>
</dbReference>
<comment type="catalytic activity">
    <reaction evidence="11">
        <text>ATP + H2O = ADP + phosphate + H(+)</text>
        <dbReference type="Rhea" id="RHEA:13065"/>
        <dbReference type="ChEBI" id="CHEBI:15377"/>
        <dbReference type="ChEBI" id="CHEBI:15378"/>
        <dbReference type="ChEBI" id="CHEBI:30616"/>
        <dbReference type="ChEBI" id="CHEBI:43474"/>
        <dbReference type="ChEBI" id="CHEBI:456216"/>
        <dbReference type="EC" id="5.6.2.4"/>
    </reaction>
</comment>
<dbReference type="HAMAP" id="MF_00983">
    <property type="entry name" value="PriA"/>
    <property type="match status" value="1"/>
</dbReference>